<gene>
    <name evidence="1" type="ORF">Y1Q_0024634</name>
</gene>
<dbReference type="EMBL" id="AKHW03003627">
    <property type="protein sequence ID" value="KYO34048.1"/>
    <property type="molecule type" value="Genomic_DNA"/>
</dbReference>
<keyword evidence="2" id="KW-1185">Reference proteome</keyword>
<proteinExistence type="predicted"/>
<accession>A0A151NB30</accession>
<name>A0A151NB30_ALLMI</name>
<protein>
    <submittedName>
        <fullName evidence="1">Uncharacterized protein</fullName>
    </submittedName>
</protein>
<reference evidence="1 2" key="1">
    <citation type="journal article" date="2012" name="Genome Biol.">
        <title>Sequencing three crocodilian genomes to illuminate the evolution of archosaurs and amniotes.</title>
        <authorList>
            <person name="St John J.A."/>
            <person name="Braun E.L."/>
            <person name="Isberg S.R."/>
            <person name="Miles L.G."/>
            <person name="Chong A.Y."/>
            <person name="Gongora J."/>
            <person name="Dalzell P."/>
            <person name="Moran C."/>
            <person name="Bed'hom B."/>
            <person name="Abzhanov A."/>
            <person name="Burgess S.C."/>
            <person name="Cooksey A.M."/>
            <person name="Castoe T.A."/>
            <person name="Crawford N.G."/>
            <person name="Densmore L.D."/>
            <person name="Drew J.C."/>
            <person name="Edwards S.V."/>
            <person name="Faircloth B.C."/>
            <person name="Fujita M.K."/>
            <person name="Greenwold M.J."/>
            <person name="Hoffmann F.G."/>
            <person name="Howard J.M."/>
            <person name="Iguchi T."/>
            <person name="Janes D.E."/>
            <person name="Khan S.Y."/>
            <person name="Kohno S."/>
            <person name="de Koning A.J."/>
            <person name="Lance S.L."/>
            <person name="McCarthy F.M."/>
            <person name="McCormack J.E."/>
            <person name="Merchant M.E."/>
            <person name="Peterson D.G."/>
            <person name="Pollock D.D."/>
            <person name="Pourmand N."/>
            <person name="Raney B.J."/>
            <person name="Roessler K.A."/>
            <person name="Sanford J.R."/>
            <person name="Sawyer R.H."/>
            <person name="Schmidt C.J."/>
            <person name="Triplett E.W."/>
            <person name="Tuberville T.D."/>
            <person name="Venegas-Anaya M."/>
            <person name="Howard J.T."/>
            <person name="Jarvis E.D."/>
            <person name="Guillette L.J.Jr."/>
            <person name="Glenn T.C."/>
            <person name="Green R.E."/>
            <person name="Ray D.A."/>
        </authorList>
    </citation>
    <scope>NUCLEOTIDE SEQUENCE [LARGE SCALE GENOMIC DNA]</scope>
    <source>
        <strain evidence="1">KSC_2009_1</strain>
    </source>
</reference>
<organism evidence="1 2">
    <name type="scientific">Alligator mississippiensis</name>
    <name type="common">American alligator</name>
    <dbReference type="NCBI Taxonomy" id="8496"/>
    <lineage>
        <taxon>Eukaryota</taxon>
        <taxon>Metazoa</taxon>
        <taxon>Chordata</taxon>
        <taxon>Craniata</taxon>
        <taxon>Vertebrata</taxon>
        <taxon>Euteleostomi</taxon>
        <taxon>Archelosauria</taxon>
        <taxon>Archosauria</taxon>
        <taxon>Crocodylia</taxon>
        <taxon>Alligatoridae</taxon>
        <taxon>Alligatorinae</taxon>
        <taxon>Alligator</taxon>
    </lineage>
</organism>
<evidence type="ECO:0000313" key="2">
    <source>
        <dbReference type="Proteomes" id="UP000050525"/>
    </source>
</evidence>
<dbReference type="Proteomes" id="UP000050525">
    <property type="component" value="Unassembled WGS sequence"/>
</dbReference>
<sequence>MAAEQSRAQDLLVNKVIHLIEKFATSQQVLQGPFPSHEQLPFNSMLPTGVLKALNKMGCNMAAKTK</sequence>
<dbReference type="AlphaFoldDB" id="A0A151NB30"/>
<evidence type="ECO:0000313" key="1">
    <source>
        <dbReference type="EMBL" id="KYO34048.1"/>
    </source>
</evidence>
<comment type="caution">
    <text evidence="1">The sequence shown here is derived from an EMBL/GenBank/DDBJ whole genome shotgun (WGS) entry which is preliminary data.</text>
</comment>